<dbReference type="PANTHER" id="PTHR39961">
    <property type="entry name" value="HYPOTHETICAL CYTOSOLIC PROTEIN"/>
    <property type="match status" value="1"/>
</dbReference>
<protein>
    <recommendedName>
        <fullName evidence="3">DUF458 domain-containing protein</fullName>
    </recommendedName>
</protein>
<name>A0A1F7I6G4_9BACT</name>
<evidence type="ECO:0000313" key="1">
    <source>
        <dbReference type="EMBL" id="OGK38966.1"/>
    </source>
</evidence>
<gene>
    <name evidence="1" type="ORF">A3F34_01645</name>
</gene>
<evidence type="ECO:0008006" key="3">
    <source>
        <dbReference type="Google" id="ProtNLM"/>
    </source>
</evidence>
<comment type="caution">
    <text evidence="1">The sequence shown here is derived from an EMBL/GenBank/DDBJ whole genome shotgun (WGS) entry which is preliminary data.</text>
</comment>
<dbReference type="EMBL" id="MGAE01000034">
    <property type="protein sequence ID" value="OGK38966.1"/>
    <property type="molecule type" value="Genomic_DNA"/>
</dbReference>
<proteinExistence type="predicted"/>
<evidence type="ECO:0000313" key="2">
    <source>
        <dbReference type="Proteomes" id="UP000179024"/>
    </source>
</evidence>
<dbReference type="AlphaFoldDB" id="A0A1F7I6G4"/>
<dbReference type="PANTHER" id="PTHR39961:SF1">
    <property type="entry name" value="DUF458 DOMAIN-CONTAINING PROTEIN"/>
    <property type="match status" value="1"/>
</dbReference>
<reference evidence="1 2" key="1">
    <citation type="journal article" date="2016" name="Nat. Commun.">
        <title>Thousands of microbial genomes shed light on interconnected biogeochemical processes in an aquifer system.</title>
        <authorList>
            <person name="Anantharaman K."/>
            <person name="Brown C.T."/>
            <person name="Hug L.A."/>
            <person name="Sharon I."/>
            <person name="Castelle C.J."/>
            <person name="Probst A.J."/>
            <person name="Thomas B.C."/>
            <person name="Singh A."/>
            <person name="Wilkins M.J."/>
            <person name="Karaoz U."/>
            <person name="Brodie E.L."/>
            <person name="Williams K.H."/>
            <person name="Hubbard S.S."/>
            <person name="Banfield J.F."/>
        </authorList>
    </citation>
    <scope>NUCLEOTIDE SEQUENCE [LARGE SCALE GENOMIC DNA]</scope>
</reference>
<dbReference type="InterPro" id="IPR007405">
    <property type="entry name" value="Phage_KVP40_Orf299"/>
</dbReference>
<dbReference type="Proteomes" id="UP000179024">
    <property type="component" value="Unassembled WGS sequence"/>
</dbReference>
<accession>A0A1F7I6G4</accession>
<dbReference type="Pfam" id="PF04308">
    <property type="entry name" value="RNaseH_like"/>
    <property type="match status" value="1"/>
</dbReference>
<organism evidence="1 2">
    <name type="scientific">Candidatus Roizmanbacteria bacterium RIFCSPHIGHO2_12_FULL_44_10</name>
    <dbReference type="NCBI Taxonomy" id="1802054"/>
    <lineage>
        <taxon>Bacteria</taxon>
        <taxon>Candidatus Roizmaniibacteriota</taxon>
    </lineage>
</organism>
<sequence>MDFYSPTHGKLTRASLKLRISQFMKSDQQAQYRIVIGVDSQRNAKHTFDFVTAVVIQRIGKGGIYFWKREVISKKIGLKERMYTEAIMSLQSAEDVIELFKGTGVSKYDIEIHVDIGPNGKTKELINEIVGMVRSSGYTVRIKPDSFGASKVADRHTN</sequence>